<dbReference type="Proteomes" id="UP000297258">
    <property type="component" value="Unassembled WGS sequence"/>
</dbReference>
<sequence length="175" mass="19624">MYLTARTEEKRLEILHRLVDEYPLGALVRHAAAGLDADHLPFELMPPTPQAPLGVLRAHVARANPVWKEDGTAAMVVFRGPSAYVSPLCHRQQDPNRNVPTWDYEVVHAHGTLRTVDDPGWVRALLERMTARREAGQARPWTLHDAPPAAIDRMLKAVVGIEIVIERLDGKRKIS</sequence>
<organism evidence="1 2">
    <name type="scientific">Massilia horti</name>
    <dbReference type="NCBI Taxonomy" id="2562153"/>
    <lineage>
        <taxon>Bacteria</taxon>
        <taxon>Pseudomonadati</taxon>
        <taxon>Pseudomonadota</taxon>
        <taxon>Betaproteobacteria</taxon>
        <taxon>Burkholderiales</taxon>
        <taxon>Oxalobacteraceae</taxon>
        <taxon>Telluria group</taxon>
        <taxon>Massilia</taxon>
    </lineage>
</organism>
<dbReference type="Gene3D" id="2.30.110.10">
    <property type="entry name" value="Electron Transport, Fmn-binding Protein, Chain A"/>
    <property type="match status" value="1"/>
</dbReference>
<dbReference type="SUPFAM" id="SSF50475">
    <property type="entry name" value="FMN-binding split barrel"/>
    <property type="match status" value="1"/>
</dbReference>
<dbReference type="AlphaFoldDB" id="A0A4Y9T1M7"/>
<dbReference type="EMBL" id="SPUM01000107">
    <property type="protein sequence ID" value="TFW30813.1"/>
    <property type="molecule type" value="Genomic_DNA"/>
</dbReference>
<reference evidence="1 2" key="1">
    <citation type="submission" date="2019-03" db="EMBL/GenBank/DDBJ databases">
        <title>Draft genome of Massilia hortus sp. nov., a novel bacterial species of the Oxalobacteraceae family.</title>
        <authorList>
            <person name="Peta V."/>
            <person name="Raths R."/>
            <person name="Bucking H."/>
        </authorList>
    </citation>
    <scope>NUCLEOTIDE SEQUENCE [LARGE SCALE GENOMIC DNA]</scope>
    <source>
        <strain evidence="1 2">ONC3</strain>
    </source>
</reference>
<name>A0A4Y9T1M7_9BURK</name>
<dbReference type="OrthoDB" id="9794948at2"/>
<dbReference type="RefSeq" id="WP_135190713.1">
    <property type="nucleotide sequence ID" value="NZ_SPUM01000107.1"/>
</dbReference>
<dbReference type="InterPro" id="IPR012349">
    <property type="entry name" value="Split_barrel_FMN-bd"/>
</dbReference>
<keyword evidence="2" id="KW-1185">Reference proteome</keyword>
<evidence type="ECO:0000313" key="1">
    <source>
        <dbReference type="EMBL" id="TFW30813.1"/>
    </source>
</evidence>
<dbReference type="PANTHER" id="PTHR35802:SF1">
    <property type="entry name" value="PROTEASE SYNTHASE AND SPORULATION PROTEIN PAI 2"/>
    <property type="match status" value="1"/>
</dbReference>
<dbReference type="PANTHER" id="PTHR35802">
    <property type="entry name" value="PROTEASE SYNTHASE AND SPORULATION PROTEIN PAI 2"/>
    <property type="match status" value="1"/>
</dbReference>
<dbReference type="PIRSF" id="PIRSF010372">
    <property type="entry name" value="PaiB"/>
    <property type="match status" value="1"/>
</dbReference>
<protein>
    <submittedName>
        <fullName evidence="1">FMN-binding negative transcriptional regulator</fullName>
    </submittedName>
</protein>
<gene>
    <name evidence="1" type="ORF">E4O92_15895</name>
</gene>
<accession>A0A4Y9T1M7</accession>
<proteinExistence type="predicted"/>
<dbReference type="InterPro" id="IPR007396">
    <property type="entry name" value="TR_PAI2-type"/>
</dbReference>
<evidence type="ECO:0000313" key="2">
    <source>
        <dbReference type="Proteomes" id="UP000297258"/>
    </source>
</evidence>
<comment type="caution">
    <text evidence="1">The sequence shown here is derived from an EMBL/GenBank/DDBJ whole genome shotgun (WGS) entry which is preliminary data.</text>
</comment>
<dbReference type="Pfam" id="PF04299">
    <property type="entry name" value="FMN_bind_2"/>
    <property type="match status" value="1"/>
</dbReference>